<keyword evidence="7" id="KW-1015">Disulfide bond</keyword>
<keyword evidence="2" id="KW-0719">Serine esterase</keyword>
<keyword evidence="5 9" id="KW-0378">Hydrolase</keyword>
<dbReference type="AlphaFoldDB" id="A0A841CKA1"/>
<evidence type="ECO:0000313" key="9">
    <source>
        <dbReference type="EMBL" id="MBB5957941.1"/>
    </source>
</evidence>
<dbReference type="GO" id="GO:0046872">
    <property type="term" value="F:metal ion binding"/>
    <property type="evidence" value="ECO:0007669"/>
    <property type="project" value="UniProtKB-KW"/>
</dbReference>
<dbReference type="Proteomes" id="UP000547510">
    <property type="component" value="Unassembled WGS sequence"/>
</dbReference>
<keyword evidence="6" id="KW-0106">Calcium</keyword>
<dbReference type="GO" id="GO:0030600">
    <property type="term" value="F:feruloyl esterase activity"/>
    <property type="evidence" value="ECO:0007669"/>
    <property type="project" value="UniProtKB-EC"/>
</dbReference>
<dbReference type="PANTHER" id="PTHR33938">
    <property type="entry name" value="FERULOYL ESTERASE B-RELATED"/>
    <property type="match status" value="1"/>
</dbReference>
<name>A0A841CKA1_9PSEU</name>
<dbReference type="SUPFAM" id="SSF53474">
    <property type="entry name" value="alpha/beta-Hydrolases"/>
    <property type="match status" value="1"/>
</dbReference>
<dbReference type="InterPro" id="IPR011118">
    <property type="entry name" value="Tannase/feruloyl_esterase"/>
</dbReference>
<evidence type="ECO:0000256" key="6">
    <source>
        <dbReference type="ARBA" id="ARBA00022837"/>
    </source>
</evidence>
<sequence length="568" mass="60725">MRKHVFLAAIAIAVSSVAAPGTAVAAGPAGQAAQKTQAAQETQAAQQTQAAQPIQAGPVRGCGDLIGGYAIPGTKAHVEQAALVPAGAEPEHCDVRGHVEPKVRFQLKLPTTYSGRYLQLGCGGFCGELAPPAIRSCAPKSGDFAVATTDDGHVGNPPFPSVDGKWAAQDRAARDDWAFRAPHVVSLASKRLIAEYYGAAPKVSYFDGCSNGGREALLLAQRYPHDFDGVISAAPANYMAPLALYQAWLARTNTDQAGKPILDVDKLPALHDAVLARCDNLDGLVDGQLEDPRRCDFDPASVQCAPGTDTPTCLTPAQVETVRKLYRGPTDEKGRLLYPAGQEPGSELAWNGWLTPVPEFGGSIAALLGDNYLRYMGYPIGTPHSSLADVRFTSREFHRLAAEGVRANALSLDLGAFRRAGGKLILWHGWNDQGIPPAGLLDYYERLTRRSGGPAATQEWARVFMVPSMYHCAGGDTLNTFDPLPQLVEWTEDGVAPDRVVAAALAGDGTVTRTRPVFPYPLQARYDGSGSIDDAANFVPTRPQDRPRDTVEWVGSYLYHLPGPVTRP</sequence>
<evidence type="ECO:0000256" key="8">
    <source>
        <dbReference type="SAM" id="SignalP"/>
    </source>
</evidence>
<feature type="chain" id="PRO_5033059989" evidence="8">
    <location>
        <begin position="26"/>
        <end position="568"/>
    </location>
</feature>
<evidence type="ECO:0000313" key="10">
    <source>
        <dbReference type="Proteomes" id="UP000547510"/>
    </source>
</evidence>
<gene>
    <name evidence="9" type="ORF">FHS29_004549</name>
</gene>
<evidence type="ECO:0000256" key="7">
    <source>
        <dbReference type="ARBA" id="ARBA00023157"/>
    </source>
</evidence>
<dbReference type="Gene3D" id="3.40.50.1820">
    <property type="entry name" value="alpha/beta hydrolase"/>
    <property type="match status" value="1"/>
</dbReference>
<reference evidence="9 10" key="1">
    <citation type="submission" date="2020-08" db="EMBL/GenBank/DDBJ databases">
        <title>Genomic Encyclopedia of Type Strains, Phase III (KMG-III): the genomes of soil and plant-associated and newly described type strains.</title>
        <authorList>
            <person name="Whitman W."/>
        </authorList>
    </citation>
    <scope>NUCLEOTIDE SEQUENCE [LARGE SCALE GENOMIC DNA]</scope>
    <source>
        <strain evidence="9 10">CECT 8640</strain>
    </source>
</reference>
<dbReference type="PANTHER" id="PTHR33938:SF15">
    <property type="entry name" value="FERULOYL ESTERASE B-RELATED"/>
    <property type="match status" value="1"/>
</dbReference>
<evidence type="ECO:0000256" key="4">
    <source>
        <dbReference type="ARBA" id="ARBA00022729"/>
    </source>
</evidence>
<organism evidence="9 10">
    <name type="scientific">Saccharothrix tamanrassetensis</name>
    <dbReference type="NCBI Taxonomy" id="1051531"/>
    <lineage>
        <taxon>Bacteria</taxon>
        <taxon>Bacillati</taxon>
        <taxon>Actinomycetota</taxon>
        <taxon>Actinomycetes</taxon>
        <taxon>Pseudonocardiales</taxon>
        <taxon>Pseudonocardiaceae</taxon>
        <taxon>Saccharothrix</taxon>
    </lineage>
</organism>
<comment type="similarity">
    <text evidence="1">Belongs to the tannase family.</text>
</comment>
<dbReference type="EMBL" id="JACHJN010000007">
    <property type="protein sequence ID" value="MBB5957941.1"/>
    <property type="molecule type" value="Genomic_DNA"/>
</dbReference>
<evidence type="ECO:0000256" key="3">
    <source>
        <dbReference type="ARBA" id="ARBA00022723"/>
    </source>
</evidence>
<keyword evidence="4 8" id="KW-0732">Signal</keyword>
<evidence type="ECO:0000256" key="1">
    <source>
        <dbReference type="ARBA" id="ARBA00006249"/>
    </source>
</evidence>
<dbReference type="InterPro" id="IPR029058">
    <property type="entry name" value="AB_hydrolase_fold"/>
</dbReference>
<evidence type="ECO:0000256" key="2">
    <source>
        <dbReference type="ARBA" id="ARBA00022487"/>
    </source>
</evidence>
<protein>
    <submittedName>
        <fullName evidence="9">Feruloyl esterase</fullName>
        <ecNumber evidence="9">3.1.1.73</ecNumber>
    </submittedName>
</protein>
<dbReference type="EC" id="3.1.1.73" evidence="9"/>
<feature type="signal peptide" evidence="8">
    <location>
        <begin position="1"/>
        <end position="25"/>
    </location>
</feature>
<dbReference type="Pfam" id="PF07519">
    <property type="entry name" value="Tannase"/>
    <property type="match status" value="1"/>
</dbReference>
<proteinExistence type="inferred from homology"/>
<comment type="caution">
    <text evidence="9">The sequence shown here is derived from an EMBL/GenBank/DDBJ whole genome shotgun (WGS) entry which is preliminary data.</text>
</comment>
<accession>A0A841CKA1</accession>
<evidence type="ECO:0000256" key="5">
    <source>
        <dbReference type="ARBA" id="ARBA00022801"/>
    </source>
</evidence>
<keyword evidence="3" id="KW-0479">Metal-binding</keyword>
<keyword evidence="10" id="KW-1185">Reference proteome</keyword>